<sequence>MRLWQIGHINELSSEHVRHFKRTGDYVVKAMAQVIERGKHGGDPSRSPCGASPGSAAFPELSLCTPCVESADERGFCITTSPSFSGGDDFSMIEDQNAEELVHRAMLLIYNNMARGAFVNVGSQRRVSKEVLLNALRLYLLPVEAFCGSKIFIHEGYTPHHGEALCVEYQLRPYVGTNILFDAYTYKSPLGQCCIGVETASVQTQRIDIFTYTNSKKARVNKDDQIEACIGKGTDIQALQQILGLLGASYVIPIRTEVGFDLLGFACLTMGTQEIRRGGLDFVYAVGREETAATRWYIGSKPPEVQNQNFTVRPSPVTSVHYANFTVV</sequence>
<organism evidence="1">
    <name type="scientific">Pinguiococcus pyrenoidosus</name>
    <dbReference type="NCBI Taxonomy" id="172671"/>
    <lineage>
        <taxon>Eukaryota</taxon>
        <taxon>Sar</taxon>
        <taxon>Stramenopiles</taxon>
        <taxon>Ochrophyta</taxon>
        <taxon>Pinguiophyceae</taxon>
        <taxon>Pinguiochrysidales</taxon>
        <taxon>Pinguiochrysidaceae</taxon>
        <taxon>Pinguiococcus</taxon>
    </lineage>
</organism>
<name>A0A7R9UE05_9STRA</name>
<dbReference type="EMBL" id="HBEA01014776">
    <property type="protein sequence ID" value="CAD8261802.1"/>
    <property type="molecule type" value="Transcribed_RNA"/>
</dbReference>
<dbReference type="AlphaFoldDB" id="A0A7R9UE05"/>
<accession>A0A7R9UE05</accession>
<evidence type="ECO:0000313" key="1">
    <source>
        <dbReference type="EMBL" id="CAD8261802.1"/>
    </source>
</evidence>
<reference evidence="1" key="1">
    <citation type="submission" date="2021-01" db="EMBL/GenBank/DDBJ databases">
        <authorList>
            <person name="Corre E."/>
            <person name="Pelletier E."/>
            <person name="Niang G."/>
            <person name="Scheremetjew M."/>
            <person name="Finn R."/>
            <person name="Kale V."/>
            <person name="Holt S."/>
            <person name="Cochrane G."/>
            <person name="Meng A."/>
            <person name="Brown T."/>
            <person name="Cohen L."/>
        </authorList>
    </citation>
    <scope>NUCLEOTIDE SEQUENCE</scope>
    <source>
        <strain evidence="1">CCMP2078</strain>
    </source>
</reference>
<proteinExistence type="predicted"/>
<gene>
    <name evidence="1" type="ORF">PPYR1160_LOCUS11304</name>
</gene>
<protein>
    <submittedName>
        <fullName evidence="1">Uncharacterized protein</fullName>
    </submittedName>
</protein>